<accession>A0A2U1ALK2</accession>
<sequence>MRKTIWITLLTLATVTGWFAPAPEAQAIDPVTIAILAPAAMRMAETAQPYVIQGIAGGAQGLAQMGMAAFKILYIPWGVVQCTLGLPLGGLSSGVANICEGGAAPFELLFHTIMFPVRCFGVGV</sequence>
<feature type="chain" id="PRO_5041068835" evidence="1">
    <location>
        <begin position="28"/>
        <end position="124"/>
    </location>
</feature>
<dbReference type="Proteomes" id="UP000576225">
    <property type="component" value="Unassembled WGS sequence"/>
</dbReference>
<evidence type="ECO:0000313" key="3">
    <source>
        <dbReference type="EMBL" id="PVY37302.1"/>
    </source>
</evidence>
<comment type="caution">
    <text evidence="3">The sequence shown here is derived from an EMBL/GenBank/DDBJ whole genome shotgun (WGS) entry which is preliminary data.</text>
</comment>
<evidence type="ECO:0000313" key="5">
    <source>
        <dbReference type="Proteomes" id="UP000576225"/>
    </source>
</evidence>
<dbReference type="EMBL" id="QEKH01000031">
    <property type="protein sequence ID" value="PVY37302.1"/>
    <property type="molecule type" value="Genomic_DNA"/>
</dbReference>
<reference evidence="3 4" key="1">
    <citation type="submission" date="2018-04" db="EMBL/GenBank/DDBJ databases">
        <title>Genomic Encyclopedia of Type Strains, Phase IV (KMG-IV): sequencing the most valuable type-strain genomes for metagenomic binning, comparative biology and taxonomic classification.</title>
        <authorList>
            <person name="Goeker M."/>
        </authorList>
    </citation>
    <scope>NUCLEOTIDE SEQUENCE [LARGE SCALE GENOMIC DNA]</scope>
    <source>
        <strain evidence="3 4">DSM 14823</strain>
    </source>
</reference>
<evidence type="ECO:0000256" key="1">
    <source>
        <dbReference type="SAM" id="SignalP"/>
    </source>
</evidence>
<keyword evidence="1" id="KW-0732">Signal</keyword>
<reference evidence="2 5" key="2">
    <citation type="submission" date="2020-04" db="EMBL/GenBank/DDBJ databases">
        <authorList>
            <person name="Hitch T.C.A."/>
            <person name="Wylensek D."/>
            <person name="Clavel T."/>
        </authorList>
    </citation>
    <scope>NUCLEOTIDE SEQUENCE [LARGE SCALE GENOMIC DNA]</scope>
    <source>
        <strain evidence="2 5">COR2-253-APC-1A</strain>
    </source>
</reference>
<feature type="signal peptide" evidence="1">
    <location>
        <begin position="1"/>
        <end position="27"/>
    </location>
</feature>
<protein>
    <submittedName>
        <fullName evidence="3">Uncharacterized protein</fullName>
    </submittedName>
</protein>
<dbReference type="RefSeq" id="WP_165833136.1">
    <property type="nucleotide sequence ID" value="NZ_CABMMC010000126.1"/>
</dbReference>
<organism evidence="3 4">
    <name type="scientific">Victivallis vadensis</name>
    <dbReference type="NCBI Taxonomy" id="172901"/>
    <lineage>
        <taxon>Bacteria</taxon>
        <taxon>Pseudomonadati</taxon>
        <taxon>Lentisphaerota</taxon>
        <taxon>Lentisphaeria</taxon>
        <taxon>Victivallales</taxon>
        <taxon>Victivallaceae</taxon>
        <taxon>Victivallis</taxon>
    </lineage>
</organism>
<evidence type="ECO:0000313" key="4">
    <source>
        <dbReference type="Proteomes" id="UP000245959"/>
    </source>
</evidence>
<dbReference type="Proteomes" id="UP000245959">
    <property type="component" value="Unassembled WGS sequence"/>
</dbReference>
<name>A0A2U1ALK2_9BACT</name>
<dbReference type="AlphaFoldDB" id="A0A2U1ALK2"/>
<dbReference type="EMBL" id="JABAEW010000029">
    <property type="protein sequence ID" value="NMD87739.1"/>
    <property type="molecule type" value="Genomic_DNA"/>
</dbReference>
<keyword evidence="4" id="KW-1185">Reference proteome</keyword>
<evidence type="ECO:0000313" key="2">
    <source>
        <dbReference type="EMBL" id="NMD87739.1"/>
    </source>
</evidence>
<dbReference type="GeneID" id="78297569"/>
<proteinExistence type="predicted"/>
<gene>
    <name evidence="3" type="ORF">C8D82_13141</name>
    <name evidence="2" type="ORF">HF882_14205</name>
</gene>